<comment type="similarity">
    <text evidence="2 8">Belongs to the group II decarboxylase family.</text>
</comment>
<evidence type="ECO:0000256" key="8">
    <source>
        <dbReference type="RuleBase" id="RU000382"/>
    </source>
</evidence>
<comment type="caution">
    <text evidence="11">The sequence shown here is derived from an EMBL/GenBank/DDBJ whole genome shotgun (WGS) entry which is preliminary data.</text>
</comment>
<dbReference type="InterPro" id="IPR010107">
    <property type="entry name" value="Glutamate_decarboxylase"/>
</dbReference>
<dbReference type="FunFam" id="3.90.1150.160:FF:000005">
    <property type="entry name" value="Glutamate decarboxylase"/>
    <property type="match status" value="1"/>
</dbReference>
<evidence type="ECO:0000256" key="9">
    <source>
        <dbReference type="RuleBase" id="RU361171"/>
    </source>
</evidence>
<dbReference type="NCBIfam" id="TIGR01788">
    <property type="entry name" value="Glu-decarb-GAD"/>
    <property type="match status" value="1"/>
</dbReference>
<gene>
    <name evidence="11" type="ORF">FHL15_009140</name>
</gene>
<name>A0A553HQ27_9PEZI</name>
<evidence type="ECO:0000256" key="1">
    <source>
        <dbReference type="ARBA" id="ARBA00001933"/>
    </source>
</evidence>
<dbReference type="OrthoDB" id="5152799at2759"/>
<dbReference type="GO" id="GO:0005829">
    <property type="term" value="C:cytosol"/>
    <property type="evidence" value="ECO:0007669"/>
    <property type="project" value="TreeGrafter"/>
</dbReference>
<comment type="cofactor">
    <cofactor evidence="1 7 8">
        <name>pyridoxal 5'-phosphate</name>
        <dbReference type="ChEBI" id="CHEBI:597326"/>
    </cofactor>
</comment>
<organism evidence="11 12">
    <name type="scientific">Xylaria flabelliformis</name>
    <dbReference type="NCBI Taxonomy" id="2512241"/>
    <lineage>
        <taxon>Eukaryota</taxon>
        <taxon>Fungi</taxon>
        <taxon>Dikarya</taxon>
        <taxon>Ascomycota</taxon>
        <taxon>Pezizomycotina</taxon>
        <taxon>Sordariomycetes</taxon>
        <taxon>Xylariomycetidae</taxon>
        <taxon>Xylariales</taxon>
        <taxon>Xylariaceae</taxon>
        <taxon>Xylaria</taxon>
    </lineage>
</organism>
<dbReference type="PANTHER" id="PTHR43321">
    <property type="entry name" value="GLUTAMATE DECARBOXYLASE"/>
    <property type="match status" value="1"/>
</dbReference>
<comment type="catalytic activity">
    <reaction evidence="6 9">
        <text>L-glutamate + H(+) = 4-aminobutanoate + CO2</text>
        <dbReference type="Rhea" id="RHEA:17785"/>
        <dbReference type="ChEBI" id="CHEBI:15378"/>
        <dbReference type="ChEBI" id="CHEBI:16526"/>
        <dbReference type="ChEBI" id="CHEBI:29985"/>
        <dbReference type="ChEBI" id="CHEBI:59888"/>
        <dbReference type="EC" id="4.1.1.15"/>
    </reaction>
</comment>
<accession>A0A553HQ27</accession>
<evidence type="ECO:0000313" key="11">
    <source>
        <dbReference type="EMBL" id="TRX90039.1"/>
    </source>
</evidence>
<reference evidence="12" key="1">
    <citation type="submission" date="2019-06" db="EMBL/GenBank/DDBJ databases">
        <title>Draft genome sequence of the griseofulvin-producing fungus Xylaria cubensis strain G536.</title>
        <authorList>
            <person name="Mead M.E."/>
            <person name="Raja H.A."/>
            <person name="Steenwyk J.L."/>
            <person name="Knowles S.L."/>
            <person name="Oberlies N.H."/>
            <person name="Rokas A."/>
        </authorList>
    </citation>
    <scope>NUCLEOTIDE SEQUENCE [LARGE SCALE GENOMIC DNA]</scope>
    <source>
        <strain evidence="12">G536</strain>
    </source>
</reference>
<dbReference type="STRING" id="2512241.A0A553HQ27"/>
<proteinExistence type="inferred from homology"/>
<dbReference type="Gene3D" id="3.40.640.10">
    <property type="entry name" value="Type I PLP-dependent aspartate aminotransferase-like (Major domain)"/>
    <property type="match status" value="1"/>
</dbReference>
<dbReference type="GO" id="GO:0004351">
    <property type="term" value="F:glutamate decarboxylase activity"/>
    <property type="evidence" value="ECO:0007669"/>
    <property type="project" value="UniProtKB-EC"/>
</dbReference>
<evidence type="ECO:0000256" key="5">
    <source>
        <dbReference type="ARBA" id="ARBA00023239"/>
    </source>
</evidence>
<keyword evidence="12" id="KW-1185">Reference proteome</keyword>
<keyword evidence="4 7" id="KW-0663">Pyridoxal phosphate</keyword>
<feature type="modified residue" description="N6-(pyridoxal phosphate)lysine" evidence="7">
    <location>
        <position position="302"/>
    </location>
</feature>
<dbReference type="InterPro" id="IPR002129">
    <property type="entry name" value="PyrdxlP-dep_de-COase"/>
</dbReference>
<keyword evidence="5 8" id="KW-0456">Lyase</keyword>
<dbReference type="Pfam" id="PF00282">
    <property type="entry name" value="Pyridoxal_deC"/>
    <property type="match status" value="1"/>
</dbReference>
<dbReference type="PANTHER" id="PTHR43321:SF3">
    <property type="entry name" value="GLUTAMATE DECARBOXYLASE"/>
    <property type="match status" value="1"/>
</dbReference>
<evidence type="ECO:0000313" key="12">
    <source>
        <dbReference type="Proteomes" id="UP000319160"/>
    </source>
</evidence>
<evidence type="ECO:0000256" key="3">
    <source>
        <dbReference type="ARBA" id="ARBA00012421"/>
    </source>
</evidence>
<evidence type="ECO:0000256" key="2">
    <source>
        <dbReference type="ARBA" id="ARBA00009533"/>
    </source>
</evidence>
<dbReference type="SUPFAM" id="SSF53383">
    <property type="entry name" value="PLP-dependent transferases"/>
    <property type="match status" value="1"/>
</dbReference>
<feature type="compositionally biased region" description="Basic and acidic residues" evidence="10">
    <location>
        <begin position="512"/>
        <end position="523"/>
    </location>
</feature>
<dbReference type="EC" id="4.1.1.15" evidence="3 9"/>
<evidence type="ECO:0000256" key="4">
    <source>
        <dbReference type="ARBA" id="ARBA00022898"/>
    </source>
</evidence>
<feature type="region of interest" description="Disordered" evidence="10">
    <location>
        <begin position="512"/>
        <end position="531"/>
    </location>
</feature>
<dbReference type="FunFam" id="4.10.280.50:FF:000001">
    <property type="entry name" value="Glutamate decarboxylase"/>
    <property type="match status" value="1"/>
</dbReference>
<evidence type="ECO:0000256" key="10">
    <source>
        <dbReference type="SAM" id="MobiDB-lite"/>
    </source>
</evidence>
<dbReference type="InterPro" id="IPR015424">
    <property type="entry name" value="PyrdxlP-dep_Trfase"/>
</dbReference>
<keyword evidence="9" id="KW-0210">Decarboxylase</keyword>
<dbReference type="GO" id="GO:0030170">
    <property type="term" value="F:pyridoxal phosphate binding"/>
    <property type="evidence" value="ECO:0007669"/>
    <property type="project" value="InterPro"/>
</dbReference>
<dbReference type="Gene3D" id="4.10.280.50">
    <property type="match status" value="1"/>
</dbReference>
<protein>
    <recommendedName>
        <fullName evidence="3 9">Glutamate decarboxylase</fullName>
        <ecNumber evidence="3 9">4.1.1.15</ecNumber>
    </recommendedName>
</protein>
<dbReference type="Proteomes" id="UP000319160">
    <property type="component" value="Unassembled WGS sequence"/>
</dbReference>
<dbReference type="Gene3D" id="3.90.1150.160">
    <property type="match status" value="1"/>
</dbReference>
<sequence length="544" mass="60461">MPLARHVDPEEIVGRLHDAHLTEGGKKLRKLTKTSHLTPYGSRYASQVEVPKYSLPENGAPADTVYQLIKDELELDGRPNLNLASFVGTYMEPNATQLMIENLSKNLADNDEYPAMMAIHERCVSIIAKVWGSSQSEKAVGTATTGSSEAIHLGGLAMKRRWQEHRRAKGLDTSKPNIIMGANAQVALEKFARYFEVEARILPVSEKSNYRLDPELVKDNIDENTIGVFVILGSTYTGHYEPVEEISKILDDYQERTGVDIPIHVDAASGGFVAPFTHAGAGGPKWNFELPRVKSINTSGHKFGLVYAGVGWIIWRDESYLPKHLIFELHYLGGTEQSYSLNFSRPGAQIIVQYYNLVHLGFKGYREIMENCLTNARLLSKSLEATGWYTCVSEIHKPKSGVSGIVTGAKQAVTGTEGETSADYVAGLPVVSFRLSDEFKKEFPGVKQEYVSLLLRARQWIIPNYALPPNENQTEILRVVVRESMSLDLLDRLISDIVSVTQTLIEKGDADASVLRPKEESDSQQKNSEGVIKRLEDGIHRSVC</sequence>
<dbReference type="FunFam" id="3.40.640.10:FF:000017">
    <property type="entry name" value="Glutamate decarboxylase"/>
    <property type="match status" value="1"/>
</dbReference>
<evidence type="ECO:0000256" key="6">
    <source>
        <dbReference type="ARBA" id="ARBA00048868"/>
    </source>
</evidence>
<dbReference type="AlphaFoldDB" id="A0A553HQ27"/>
<dbReference type="EMBL" id="VFLP01000060">
    <property type="protein sequence ID" value="TRX90039.1"/>
    <property type="molecule type" value="Genomic_DNA"/>
</dbReference>
<dbReference type="GO" id="GO:0006538">
    <property type="term" value="P:L-glutamate catabolic process"/>
    <property type="evidence" value="ECO:0007669"/>
    <property type="project" value="TreeGrafter"/>
</dbReference>
<dbReference type="InterPro" id="IPR015421">
    <property type="entry name" value="PyrdxlP-dep_Trfase_major"/>
</dbReference>
<evidence type="ECO:0000256" key="7">
    <source>
        <dbReference type="PIRSR" id="PIRSR602129-50"/>
    </source>
</evidence>